<dbReference type="KEGG" id="bih:BIP78_0794"/>
<name>A0A410FUH8_BIPS1</name>
<sequence>MNTKAGWVLIVAAIVLAGLGAAVGLGVFRGTDRIQHPPSGSPAVAALSPTAATAVGAVTTGPAGQTPGESAALQPHVERERQAEWEESESPQAVGSVTDAALPEDSAALARRPDGPVALRVAELIAAAAQHAGQEVILTGRILTLCVRGCQLSLDDGTGVIPVELVDDALTNTVPLRSIGRQIEVIGVFRLTPRPHVAVERPEGWRFP</sequence>
<feature type="compositionally biased region" description="Low complexity" evidence="1">
    <location>
        <begin position="58"/>
        <end position="68"/>
    </location>
</feature>
<evidence type="ECO:0000313" key="3">
    <source>
        <dbReference type="EMBL" id="QAA76560.1"/>
    </source>
</evidence>
<evidence type="ECO:0000256" key="1">
    <source>
        <dbReference type="SAM" id="MobiDB-lite"/>
    </source>
</evidence>
<keyword evidence="2" id="KW-0472">Membrane</keyword>
<gene>
    <name evidence="3" type="ORF">BIP78_0794</name>
</gene>
<protein>
    <recommendedName>
        <fullName evidence="5">OB domain-containing protein</fullName>
    </recommendedName>
</protein>
<proteinExistence type="predicted"/>
<keyword evidence="2" id="KW-1133">Transmembrane helix</keyword>
<keyword evidence="2" id="KW-0812">Transmembrane</keyword>
<feature type="region of interest" description="Disordered" evidence="1">
    <location>
        <begin position="58"/>
        <end position="97"/>
    </location>
</feature>
<feature type="transmembrane region" description="Helical" evidence="2">
    <location>
        <begin position="6"/>
        <end position="28"/>
    </location>
</feature>
<dbReference type="AlphaFoldDB" id="A0A410FUH8"/>
<evidence type="ECO:0000256" key="2">
    <source>
        <dbReference type="SAM" id="Phobius"/>
    </source>
</evidence>
<accession>A0A410FUH8</accession>
<evidence type="ECO:0000313" key="4">
    <source>
        <dbReference type="Proteomes" id="UP000287233"/>
    </source>
</evidence>
<organism evidence="3 4">
    <name type="scientific">Bipolaricaulis sibiricus</name>
    <dbReference type="NCBI Taxonomy" id="2501609"/>
    <lineage>
        <taxon>Bacteria</taxon>
        <taxon>Candidatus Bipolaricaulota</taxon>
        <taxon>Candidatus Bipolaricaulia</taxon>
        <taxon>Candidatus Bipolaricaulales</taxon>
        <taxon>Candidatus Bipolaricaulaceae</taxon>
        <taxon>Candidatus Bipolaricaulis</taxon>
    </lineage>
</organism>
<evidence type="ECO:0008006" key="5">
    <source>
        <dbReference type="Google" id="ProtNLM"/>
    </source>
</evidence>
<reference evidence="4" key="1">
    <citation type="submission" date="2018-12" db="EMBL/GenBank/DDBJ databases">
        <title>Complete genome sequence of an uncultured bacterium of the candidate phylum Bipolaricaulota.</title>
        <authorList>
            <person name="Kadnikov V.V."/>
            <person name="Mardanov A.V."/>
            <person name="Beletsky A.V."/>
            <person name="Frank Y.A."/>
            <person name="Karnachuk O.V."/>
            <person name="Ravin N.V."/>
        </authorList>
    </citation>
    <scope>NUCLEOTIDE SEQUENCE [LARGE SCALE GENOMIC DNA]</scope>
</reference>
<dbReference type="Proteomes" id="UP000287233">
    <property type="component" value="Chromosome"/>
</dbReference>
<dbReference type="EMBL" id="CP034928">
    <property type="protein sequence ID" value="QAA76560.1"/>
    <property type="molecule type" value="Genomic_DNA"/>
</dbReference>